<sequence>MFMSRKTMVAFPQRVILSSSEKEKLTETEEGLKKELAEEETSSSSSDSDSGSDSEEEKDSKNEPELAIRTRAEFPRQDSVFSKNVPVKVWILPKESLPQKHDKEYVVKKKPCGTETDASHIKHVKSSKTSVSHKTVKLKARDPNKKSTPKADQQKLVVEPREGESRDLTDVTLKSRYLEKKSIGTKAAAAQLKAPSVIQEDRKQKLISRGKEKKVKGVQKSEAEEITTPKLQEVASESTVLVASTTAKEEIIHEAGVQAGENSIAVEAAQPAPEEFDNSTYKNLQHHDYDIYTFADSNVVLSKFRQPQPSSGRPSPRH</sequence>
<keyword evidence="3" id="KW-1185">Reference proteome</keyword>
<evidence type="ECO:0000313" key="2">
    <source>
        <dbReference type="EMBL" id="NXA39260.1"/>
    </source>
</evidence>
<dbReference type="GO" id="GO:0005739">
    <property type="term" value="C:mitochondrion"/>
    <property type="evidence" value="ECO:0007669"/>
    <property type="project" value="InterPro"/>
</dbReference>
<name>A0A7K7VCV6_EUDEL</name>
<reference evidence="2 3" key="1">
    <citation type="submission" date="2019-09" db="EMBL/GenBank/DDBJ databases">
        <title>Bird 10,000 Genomes (B10K) Project - Family phase.</title>
        <authorList>
            <person name="Zhang G."/>
        </authorList>
    </citation>
    <scope>NUCLEOTIDE SEQUENCE [LARGE SCALE GENOMIC DNA]</scope>
    <source>
        <strain evidence="2">B10K-LSUMZ-16893</strain>
    </source>
</reference>
<evidence type="ECO:0000313" key="3">
    <source>
        <dbReference type="Proteomes" id="UP000533954"/>
    </source>
</evidence>
<accession>A0A7K7VCV6</accession>
<dbReference type="GO" id="GO:0042775">
    <property type="term" value="P:mitochondrial ATP synthesis coupled electron transport"/>
    <property type="evidence" value="ECO:0007669"/>
    <property type="project" value="TreeGrafter"/>
</dbReference>
<feature type="region of interest" description="Disordered" evidence="1">
    <location>
        <begin position="16"/>
        <end position="77"/>
    </location>
</feature>
<dbReference type="Proteomes" id="UP000533954">
    <property type="component" value="Unassembled WGS sequence"/>
</dbReference>
<feature type="region of interest" description="Disordered" evidence="1">
    <location>
        <begin position="110"/>
        <end position="167"/>
    </location>
</feature>
<comment type="caution">
    <text evidence="2">The sequence shown here is derived from an EMBL/GenBank/DDBJ whole genome shotgun (WGS) entry which is preliminary data.</text>
</comment>
<organism evidence="2 3">
    <name type="scientific">Eudromia elegans</name>
    <name type="common">Elegant crested-tinamou</name>
    <dbReference type="NCBI Taxonomy" id="8805"/>
    <lineage>
        <taxon>Eukaryota</taxon>
        <taxon>Metazoa</taxon>
        <taxon>Chordata</taxon>
        <taxon>Craniata</taxon>
        <taxon>Vertebrata</taxon>
        <taxon>Euteleostomi</taxon>
        <taxon>Archelosauria</taxon>
        <taxon>Archosauria</taxon>
        <taxon>Dinosauria</taxon>
        <taxon>Saurischia</taxon>
        <taxon>Theropoda</taxon>
        <taxon>Coelurosauria</taxon>
        <taxon>Aves</taxon>
        <taxon>Palaeognathae</taxon>
        <taxon>Tinamiformes</taxon>
        <taxon>Tinamidae</taxon>
        <taxon>Eudromia</taxon>
    </lineage>
</organism>
<feature type="compositionally biased region" description="Basic and acidic residues" evidence="1">
    <location>
        <begin position="158"/>
        <end position="167"/>
    </location>
</feature>
<feature type="compositionally biased region" description="Basic and acidic residues" evidence="1">
    <location>
        <begin position="58"/>
        <end position="76"/>
    </location>
</feature>
<proteinExistence type="predicted"/>
<dbReference type="EMBL" id="VZSX01000097">
    <property type="protein sequence ID" value="NXA39260.1"/>
    <property type="molecule type" value="Genomic_DNA"/>
</dbReference>
<feature type="non-terminal residue" evidence="2">
    <location>
        <position position="318"/>
    </location>
</feature>
<dbReference type="AlphaFoldDB" id="A0A7K7VCV6"/>
<gene>
    <name evidence="2" type="primary">Ndufv3</name>
    <name evidence="2" type="ORF">EUDELE_R06264</name>
</gene>
<dbReference type="PANTHER" id="PTHR17117:SF3">
    <property type="entry name" value="NADH DEHYDROGENASE [UBIQUINONE] FLAVOPROTEIN 3, MITOCHONDRIAL"/>
    <property type="match status" value="1"/>
</dbReference>
<feature type="region of interest" description="Disordered" evidence="1">
    <location>
        <begin position="203"/>
        <end position="224"/>
    </location>
</feature>
<feature type="non-terminal residue" evidence="2">
    <location>
        <position position="1"/>
    </location>
</feature>
<evidence type="ECO:0000256" key="1">
    <source>
        <dbReference type="SAM" id="MobiDB-lite"/>
    </source>
</evidence>
<dbReference type="OrthoDB" id="6161911at2759"/>
<feature type="compositionally biased region" description="Basic residues" evidence="1">
    <location>
        <begin position="205"/>
        <end position="217"/>
    </location>
</feature>
<dbReference type="GO" id="GO:0045271">
    <property type="term" value="C:respiratory chain complex I"/>
    <property type="evidence" value="ECO:0007669"/>
    <property type="project" value="InterPro"/>
</dbReference>
<protein>
    <submittedName>
        <fullName evidence="2">NDUV3 dehydrogenase</fullName>
    </submittedName>
</protein>
<feature type="compositionally biased region" description="Basic and acidic residues" evidence="1">
    <location>
        <begin position="20"/>
        <end position="36"/>
    </location>
</feature>
<dbReference type="Pfam" id="PF15880">
    <property type="entry name" value="NDUFV3"/>
    <property type="match status" value="1"/>
</dbReference>
<dbReference type="PANTHER" id="PTHR17117">
    <property type="entry name" value="NADH-UBIQUINONE OXIDOREDUCTASE"/>
    <property type="match status" value="1"/>
</dbReference>
<dbReference type="InterPro" id="IPR026193">
    <property type="entry name" value="NDUFV3"/>
</dbReference>